<evidence type="ECO:0000313" key="2">
    <source>
        <dbReference type="Proteomes" id="UP000322726"/>
    </source>
</evidence>
<dbReference type="PROSITE" id="PS51257">
    <property type="entry name" value="PROKAR_LIPOPROTEIN"/>
    <property type="match status" value="1"/>
</dbReference>
<gene>
    <name evidence="1" type="ORF">APAC_1644</name>
</gene>
<keyword evidence="2" id="KW-1185">Reference proteome</keyword>
<reference evidence="1" key="2">
    <citation type="submission" date="2019-09" db="EMBL/GenBank/DDBJ databases">
        <title>Taxonomic note: a critical rebuttal of the proposed division of the genus Arcobacter into six genera, emended descriptions of Arcobacter anaerophilus and the genus Arcobacter, and an assessment of genus-level boundaries for Epsilonproteobacteria using in silico genomic comparator tools.</title>
        <authorList>
            <person name="On S.L.W."/>
            <person name="Miller W.G."/>
            <person name="Biggs P."/>
            <person name="Cornelius A."/>
            <person name="Vandamme P."/>
        </authorList>
    </citation>
    <scope>NUCLEOTIDE SEQUENCE [LARGE SCALE GENOMIC DNA]</scope>
    <source>
        <strain evidence="1">LMG 26638</strain>
    </source>
</reference>
<proteinExistence type="predicted"/>
<protein>
    <submittedName>
        <fullName evidence="1">Uncharacterized protein</fullName>
    </submittedName>
</protein>
<dbReference type="EMBL" id="CP035928">
    <property type="protein sequence ID" value="QEP34740.1"/>
    <property type="molecule type" value="Genomic_DNA"/>
</dbReference>
<reference evidence="1" key="1">
    <citation type="submission" date="2019-09" db="EMBL/GenBank/DDBJ databases">
        <title>Complete genome sequencing of four Arcobacter species reveals a diverse suite of mobile elements.</title>
        <authorList>
            <person name="Miller W.G."/>
            <person name="Yee E."/>
            <person name="Bono J.L."/>
        </authorList>
    </citation>
    <scope>NUCLEOTIDE SEQUENCE [LARGE SCALE GENOMIC DNA]</scope>
    <source>
        <strain evidence="1">LMG 26638</strain>
    </source>
</reference>
<sequence>MKIILLSIFLCIIFSACTGKQMKKYGGELALNGGGGHPIGAAIGAVVGGTVYGVGALVDNDEKKDNQKSINENKAQVFEKEDLEVKF</sequence>
<dbReference type="Proteomes" id="UP000322726">
    <property type="component" value="Chromosome"/>
</dbReference>
<evidence type="ECO:0000313" key="1">
    <source>
        <dbReference type="EMBL" id="QEP34740.1"/>
    </source>
</evidence>
<accession>A0A5C2H706</accession>
<name>A0A5C2H706_9BACT</name>
<organism evidence="1 2">
    <name type="scientific">Malaciobacter pacificus</name>
    <dbReference type="NCBI Taxonomy" id="1080223"/>
    <lineage>
        <taxon>Bacteria</taxon>
        <taxon>Pseudomonadati</taxon>
        <taxon>Campylobacterota</taxon>
        <taxon>Epsilonproteobacteria</taxon>
        <taxon>Campylobacterales</taxon>
        <taxon>Arcobacteraceae</taxon>
        <taxon>Malaciobacter</taxon>
    </lineage>
</organism>
<dbReference type="RefSeq" id="WP_130233669.1">
    <property type="nucleotide sequence ID" value="NZ_BMEF01000035.1"/>
</dbReference>
<dbReference type="AlphaFoldDB" id="A0A5C2H706"/>
<dbReference type="KEGG" id="apai:APAC_1644"/>